<dbReference type="InterPro" id="IPR014718">
    <property type="entry name" value="GH-type_carb-bd"/>
</dbReference>
<reference evidence="1" key="1">
    <citation type="submission" date="2020-10" db="EMBL/GenBank/DDBJ databases">
        <title>Taxonomic study of unclassified bacteria belonging to the class Ktedonobacteria.</title>
        <authorList>
            <person name="Yabe S."/>
            <person name="Wang C.M."/>
            <person name="Zheng Y."/>
            <person name="Sakai Y."/>
            <person name="Cavaletti L."/>
            <person name="Monciardini P."/>
            <person name="Donadio S."/>
        </authorList>
    </citation>
    <scope>NUCLEOTIDE SEQUENCE</scope>
    <source>
        <strain evidence="1">ID150040</strain>
    </source>
</reference>
<dbReference type="GO" id="GO:0006006">
    <property type="term" value="P:glucose metabolic process"/>
    <property type="evidence" value="ECO:0007669"/>
    <property type="project" value="TreeGrafter"/>
</dbReference>
<comment type="caution">
    <text evidence="1">The sequence shown here is derived from an EMBL/GenBank/DDBJ whole genome shotgun (WGS) entry which is preliminary data.</text>
</comment>
<dbReference type="InterPro" id="IPR011013">
    <property type="entry name" value="Gal_mutarotase_sf_dom"/>
</dbReference>
<proteinExistence type="predicted"/>
<dbReference type="Pfam" id="PF01263">
    <property type="entry name" value="Aldose_epim"/>
    <property type="match status" value="1"/>
</dbReference>
<keyword evidence="2" id="KW-1185">Reference proteome</keyword>
<protein>
    <submittedName>
        <fullName evidence="1">Aldose 1-epimerase</fullName>
    </submittedName>
</protein>
<dbReference type="SUPFAM" id="SSF74650">
    <property type="entry name" value="Galactose mutarotase-like"/>
    <property type="match status" value="1"/>
</dbReference>
<dbReference type="PANTHER" id="PTHR10091">
    <property type="entry name" value="ALDOSE-1-EPIMERASE"/>
    <property type="match status" value="1"/>
</dbReference>
<evidence type="ECO:0000313" key="2">
    <source>
        <dbReference type="Proteomes" id="UP000597444"/>
    </source>
</evidence>
<organism evidence="1 2">
    <name type="scientific">Reticulibacter mediterranei</name>
    <dbReference type="NCBI Taxonomy" id="2778369"/>
    <lineage>
        <taxon>Bacteria</taxon>
        <taxon>Bacillati</taxon>
        <taxon>Chloroflexota</taxon>
        <taxon>Ktedonobacteria</taxon>
        <taxon>Ktedonobacterales</taxon>
        <taxon>Reticulibacteraceae</taxon>
        <taxon>Reticulibacter</taxon>
    </lineage>
</organism>
<sequence>MDNALQIASGPVQAIVRAGALHSFSVDGHEFLPPFDGKYAAGSVLSPFPNRVNGGRYQHNGTSYQLQITEPGNQNALAGLLGGKEWEVVGHQPDALTVRTTLDGSDEGYPFLVSIEVSYEVSASQILVTTKTTNTGSRPAPYGVGFHPYVQVPGTSLNECTLLIPAASMLPVDNRQIPLGTKEPVAGGSYDFRAARPIGETVIDHCFTDLTKEPDGFSYISLSAGRAAITLFMDVPFLQVYTADTLPPDGYRRAIALEPQSCAPDAFNNHMGLSILDPGDQHIVTWGLRVTRYPVDRRP</sequence>
<accession>A0A8J3INJ3</accession>
<dbReference type="GO" id="GO:0033499">
    <property type="term" value="P:galactose catabolic process via UDP-galactose, Leloir pathway"/>
    <property type="evidence" value="ECO:0007669"/>
    <property type="project" value="TreeGrafter"/>
</dbReference>
<dbReference type="PANTHER" id="PTHR10091:SF0">
    <property type="entry name" value="GALACTOSE MUTAROTASE"/>
    <property type="match status" value="1"/>
</dbReference>
<dbReference type="InterPro" id="IPR008183">
    <property type="entry name" value="Aldose_1/G6P_1-epimerase"/>
</dbReference>
<dbReference type="GO" id="GO:0004034">
    <property type="term" value="F:aldose 1-epimerase activity"/>
    <property type="evidence" value="ECO:0007669"/>
    <property type="project" value="TreeGrafter"/>
</dbReference>
<dbReference type="Proteomes" id="UP000597444">
    <property type="component" value="Unassembled WGS sequence"/>
</dbReference>
<evidence type="ECO:0000313" key="1">
    <source>
        <dbReference type="EMBL" id="GHO93601.1"/>
    </source>
</evidence>
<dbReference type="RefSeq" id="WP_220204378.1">
    <property type="nucleotide sequence ID" value="NZ_BNJK01000001.1"/>
</dbReference>
<dbReference type="EMBL" id="BNJK01000001">
    <property type="protein sequence ID" value="GHO93601.1"/>
    <property type="molecule type" value="Genomic_DNA"/>
</dbReference>
<name>A0A8J3INJ3_9CHLR</name>
<gene>
    <name evidence="1" type="ORF">KSF_036490</name>
</gene>
<dbReference type="GO" id="GO:0030246">
    <property type="term" value="F:carbohydrate binding"/>
    <property type="evidence" value="ECO:0007669"/>
    <property type="project" value="InterPro"/>
</dbReference>
<dbReference type="AlphaFoldDB" id="A0A8J3INJ3"/>
<dbReference type="Gene3D" id="2.70.98.10">
    <property type="match status" value="1"/>
</dbReference>